<dbReference type="Proteomes" id="UP000006250">
    <property type="component" value="Unassembled WGS sequence"/>
</dbReference>
<keyword evidence="3" id="KW-1185">Reference proteome</keyword>
<gene>
    <name evidence="2" type="ORF">DesfrDRAFT_2338</name>
</gene>
<organism evidence="2 3">
    <name type="scientific">Solidesulfovibrio fructosivorans JJ]</name>
    <dbReference type="NCBI Taxonomy" id="596151"/>
    <lineage>
        <taxon>Bacteria</taxon>
        <taxon>Pseudomonadati</taxon>
        <taxon>Thermodesulfobacteriota</taxon>
        <taxon>Desulfovibrionia</taxon>
        <taxon>Desulfovibrionales</taxon>
        <taxon>Desulfovibrionaceae</taxon>
        <taxon>Solidesulfovibrio</taxon>
    </lineage>
</organism>
<dbReference type="SUPFAM" id="SSF53756">
    <property type="entry name" value="UDP-Glycosyltransferase/glycogen phosphorylase"/>
    <property type="match status" value="1"/>
</dbReference>
<accession>E1JXI9</accession>
<name>E1JXI9_SOLFR</name>
<feature type="domain" description="Spore protein YkvP/CgeB glycosyl transferase-like" evidence="1">
    <location>
        <begin position="139"/>
        <end position="276"/>
    </location>
</feature>
<reference evidence="2 3" key="1">
    <citation type="submission" date="2010-08" db="EMBL/GenBank/DDBJ databases">
        <title>The draft genome of Desulfovibrio fructosovorans JJ.</title>
        <authorList>
            <consortium name="US DOE Joint Genome Institute (JGI-PGF)"/>
            <person name="Lucas S."/>
            <person name="Copeland A."/>
            <person name="Lapidus A."/>
            <person name="Cheng J.-F."/>
            <person name="Bruce D."/>
            <person name="Goodwin L."/>
            <person name="Pitluck S."/>
            <person name="Land M.L."/>
            <person name="Hauser L."/>
            <person name="Chang Y.-J."/>
            <person name="Jeffries C."/>
            <person name="Wall J.D."/>
            <person name="Stahl D.A."/>
            <person name="Arkin A.P."/>
            <person name="Dehal P."/>
            <person name="Stolyar S.M."/>
            <person name="Hazen T.C."/>
            <person name="Woyke T.J."/>
        </authorList>
    </citation>
    <scope>NUCLEOTIDE SEQUENCE [LARGE SCALE GENOMIC DNA]</scope>
    <source>
        <strain evidence="2 3">JJ</strain>
    </source>
</reference>
<dbReference type="AlphaFoldDB" id="E1JXI9"/>
<dbReference type="eggNOG" id="COG4641">
    <property type="taxonomic scope" value="Bacteria"/>
</dbReference>
<dbReference type="STRING" id="596151.DesfrDRAFT_2338"/>
<evidence type="ECO:0000313" key="2">
    <source>
        <dbReference type="EMBL" id="EFL50966.1"/>
    </source>
</evidence>
<dbReference type="Gene3D" id="3.40.50.2000">
    <property type="entry name" value="Glycogen Phosphorylase B"/>
    <property type="match status" value="1"/>
</dbReference>
<dbReference type="InterPro" id="IPR055259">
    <property type="entry name" value="YkvP/CgeB_Glyco_trans-like"/>
</dbReference>
<dbReference type="RefSeq" id="WP_005994063.1">
    <property type="nucleotide sequence ID" value="NZ_AECZ01000014.1"/>
</dbReference>
<dbReference type="EMBL" id="AECZ01000014">
    <property type="protein sequence ID" value="EFL50966.1"/>
    <property type="molecule type" value="Genomic_DNA"/>
</dbReference>
<protein>
    <recommendedName>
        <fullName evidence="1">Spore protein YkvP/CgeB glycosyl transferase-like domain-containing protein</fullName>
    </recommendedName>
</protein>
<dbReference type="OrthoDB" id="5464538at2"/>
<evidence type="ECO:0000313" key="3">
    <source>
        <dbReference type="Proteomes" id="UP000006250"/>
    </source>
</evidence>
<evidence type="ECO:0000259" key="1">
    <source>
        <dbReference type="Pfam" id="PF13524"/>
    </source>
</evidence>
<proteinExistence type="predicted"/>
<sequence>MAARIKTVCLIHSHLGPALTHLGVRATRLDPPRGTASLPELLAGLPEPPDCVIHQENLGARLVLTDLAKTPCPVVYWALDPHLNFFWQRHYARGFSAVATTQPHLAKAFAAAGAPHAAWVPWHGAPRPFVPHADRAMPLAFVGRVTPQRRRRQWFAEHMARYGLVMRDDVHGEAMAAFYDAARIVPNESIAGEINLRLFEAASSGCLPVAERRPEGVDTLFVPEREAFYYDDVLELDDRLRFALTHPDLTEKMGRAAHAAVAARHLPLHRAAALLELAGRCAAPPRGPEAATAEALALYHLRRSGQLALAGSMIWQRLAAVPDTPEVMAARIQTVLGAGDRNAVLALIGFCLARPALSGHPLTATACCLAACRLDAPGEARLAYVAQAGHGRRDIPRLSGPRDYLLHFAGALEAAGYEAAPGMVFDPTRHLPENAVQCLVAAKALAPDDLEIDRRLDRLLARLPGSEPERVALMSNLTLHRPDDWSLGLTLGLADLAAFRLGPGLEEVVLAAATAVKTGQEKRFARRLALADPSGRLRAVLRSVTDAAPAAAQEK</sequence>
<dbReference type="Pfam" id="PF13524">
    <property type="entry name" value="Glyco_trans_1_2"/>
    <property type="match status" value="1"/>
</dbReference>
<comment type="caution">
    <text evidence="2">The sequence shown here is derived from an EMBL/GenBank/DDBJ whole genome shotgun (WGS) entry which is preliminary data.</text>
</comment>